<sequence>MTAPEAFEKSLPGLSLRSVRLATVVNNEFVVMPTADTPIPAAAPVARGKAATAKRAVLAPVAATPGGKALVASTDALGKKGVSIRVAQSDDGTSRSSLDLQEDGFTFDLLFTDFASSSNQDFVFDQVKVVLKADQEKSRLIFSGILRMRSALLRPLQKFIRQDEGLLVGGTLDVSNQDLAQKLRPSGMILTSAASFHVALGDDVVFSDLQLGVEIKPAKSSPGAATAWSVLPSLEGKVALANLGHQAVDCRCRIEYAGKALKVSAQAARVDGLFGISTLSLKELKADFAVGGEKSIRLQAKLDAAGKTYALGGVLNRKYSALYAEIGDFSLTDLQALFQEVTSLSLALPDFAVTLSEVHLAMATAKCKLGEQALAEGVTLGASLQAHGHQCQALAQISSSGMAFTGDLGELTIGPLTVKKARLQMQFFTAASGRASQFAVVGQAVIEGLELDCRLAYEKGADGWTAIVYAAIHAESFAFSAIIPAARKTFVDSLTFSKAAFIYASHDGRTGDPDLSFAVRKGLQLMCVLQEIPALSDLTGNRQVGLELSAYYGKGVDIGIALPDTRLQLGNSVACNPFQVRIVISPKPSFNLIFGLDVSVPRQDEVLHFDAQLAVGIEGASGSGTMKAYWQNPFGVQGLRIGPALALELGILYPVFLTTGTPSDFGFAGGLVLGDVTANMAVKISEDPSEEILYGELQELSPANLVSFAEQVSKLKLPADAVPNFFTLHELKIYCAPAGGSIGTISFERGFSFACDLVLFGRKAAAYTRLSDDGVVAKAHLDRLTIGPLKISGEAGRNAILDLQLTTARQSLLVDGAIDFLGASAAVIADISNRGIEFHFRQSFLGLLSYQIDGVSEGSIGEPATLDFLLAGEFDNQLTAYLKDDLARKLHAATSVVETDLKAATRDVDRAERIYKAEFDKAKKALERAQADASRLLEQCQQAVASEGEKYARALKQAKRDVAKARQAFDKALANAEKALRKAQTDYDGGMRSAQAALSKAQHDYDAAMINARNEVSRAQKAYSNAMGGAASKVRTAREAVGSLARERDAAVHELKHLSWTKSYKAPYLAAKIAGLETAMRAAQGVLYAAEGVLTGVQKGVEFGAFEAAKAALEGVRFGGEYGALEVAKKGVEAARIGGRYGVLEAARRSVAAAQTGADFSAWQLAKQTLSAVEIGGRLALDAAEQSLAGVGQSSVYLALEAASHSLELVKQGSSALAFESAKAGLEGVRQGSAAMLRVSEYAAAHAGGLIDVRRVTLSARLKAIERGELFKADVELAIFSTPLRWTVDFDVRKPLAFVDTLLRNTLSDAKRLLT</sequence>
<keyword evidence="3" id="KW-1185">Reference proteome</keyword>
<dbReference type="Proteomes" id="UP000022141">
    <property type="component" value="Unassembled WGS sequence"/>
</dbReference>
<evidence type="ECO:0000313" key="2">
    <source>
        <dbReference type="EMBL" id="EXI91246.1"/>
    </source>
</evidence>
<name>A0A011PV21_ACCRE</name>
<dbReference type="eggNOG" id="COG1196">
    <property type="taxonomic scope" value="Bacteria"/>
</dbReference>
<organism evidence="2 3">
    <name type="scientific">Accumulibacter regalis</name>
    <dbReference type="NCBI Taxonomy" id="522306"/>
    <lineage>
        <taxon>Bacteria</taxon>
        <taxon>Pseudomonadati</taxon>
        <taxon>Pseudomonadota</taxon>
        <taxon>Betaproteobacteria</taxon>
        <taxon>Candidatus Accumulibacter</taxon>
    </lineage>
</organism>
<reference evidence="2" key="1">
    <citation type="submission" date="2014-02" db="EMBL/GenBank/DDBJ databases">
        <title>Expanding our view of genomic diversity in Candidatus Accumulibacter clades.</title>
        <authorList>
            <person name="Skennerton C.T."/>
            <person name="Barr J.J."/>
            <person name="Slater F.R."/>
            <person name="Bond P.L."/>
            <person name="Tyson G.W."/>
        </authorList>
    </citation>
    <scope>NUCLEOTIDE SEQUENCE [LARGE SCALE GENOMIC DNA]</scope>
</reference>
<dbReference type="PATRIC" id="fig|1454004.3.peg.56"/>
<accession>A0A011PV21</accession>
<evidence type="ECO:0000313" key="3">
    <source>
        <dbReference type="Proteomes" id="UP000022141"/>
    </source>
</evidence>
<gene>
    <name evidence="2" type="ORF">AW11_00056</name>
</gene>
<proteinExistence type="predicted"/>
<evidence type="ECO:0000256" key="1">
    <source>
        <dbReference type="SAM" id="Coils"/>
    </source>
</evidence>
<protein>
    <submittedName>
        <fullName evidence="2">Uncharacterized protein</fullName>
    </submittedName>
</protein>
<dbReference type="EMBL" id="JEMY01000001">
    <property type="protein sequence ID" value="EXI91246.1"/>
    <property type="molecule type" value="Genomic_DNA"/>
</dbReference>
<keyword evidence="1" id="KW-0175">Coiled coil</keyword>
<comment type="caution">
    <text evidence="2">The sequence shown here is derived from an EMBL/GenBank/DDBJ whole genome shotgun (WGS) entry which is preliminary data.</text>
</comment>
<dbReference type="STRING" id="1454004.AW11_00056"/>
<feature type="coiled-coil region" evidence="1">
    <location>
        <begin position="912"/>
        <end position="986"/>
    </location>
</feature>